<dbReference type="GeneID" id="41983499"/>
<evidence type="ECO:0000259" key="2">
    <source>
        <dbReference type="Pfam" id="PF07110"/>
    </source>
</evidence>
<organism evidence="3 4">
    <name type="scientific">Lachnellula hyalina</name>
    <dbReference type="NCBI Taxonomy" id="1316788"/>
    <lineage>
        <taxon>Eukaryota</taxon>
        <taxon>Fungi</taxon>
        <taxon>Dikarya</taxon>
        <taxon>Ascomycota</taxon>
        <taxon>Pezizomycotina</taxon>
        <taxon>Leotiomycetes</taxon>
        <taxon>Helotiales</taxon>
        <taxon>Lachnaceae</taxon>
        <taxon>Lachnellula</taxon>
    </lineage>
</organism>
<protein>
    <recommendedName>
        <fullName evidence="2">EthD domain-containing protein</fullName>
    </recommendedName>
</protein>
<reference evidence="3 4" key="1">
    <citation type="submission" date="2018-05" db="EMBL/GenBank/DDBJ databases">
        <title>Genome sequencing and assembly of the regulated plant pathogen Lachnellula willkommii and related sister species for the development of diagnostic species identification markers.</title>
        <authorList>
            <person name="Giroux E."/>
            <person name="Bilodeau G."/>
        </authorList>
    </citation>
    <scope>NUCLEOTIDE SEQUENCE [LARGE SCALE GENOMIC DNA]</scope>
    <source>
        <strain evidence="3 4">CBS 185.66</strain>
    </source>
</reference>
<evidence type="ECO:0000256" key="1">
    <source>
        <dbReference type="ARBA" id="ARBA00005986"/>
    </source>
</evidence>
<keyword evidence="4" id="KW-1185">Reference proteome</keyword>
<dbReference type="Gene3D" id="3.30.70.100">
    <property type="match status" value="1"/>
</dbReference>
<dbReference type="EMBL" id="QGMH01000034">
    <property type="protein sequence ID" value="TVY28263.1"/>
    <property type="molecule type" value="Genomic_DNA"/>
</dbReference>
<name>A0A8H8R4G7_9HELO</name>
<dbReference type="SUPFAM" id="SSF54909">
    <property type="entry name" value="Dimeric alpha+beta barrel"/>
    <property type="match status" value="1"/>
</dbReference>
<proteinExistence type="inferred from homology"/>
<comment type="caution">
    <text evidence="3">The sequence shown here is derived from an EMBL/GenBank/DDBJ whole genome shotgun (WGS) entry which is preliminary data.</text>
</comment>
<dbReference type="InterPro" id="IPR011008">
    <property type="entry name" value="Dimeric_a/b-barrel"/>
</dbReference>
<dbReference type="Pfam" id="PF07110">
    <property type="entry name" value="EthD"/>
    <property type="match status" value="1"/>
</dbReference>
<evidence type="ECO:0000313" key="3">
    <source>
        <dbReference type="EMBL" id="TVY28263.1"/>
    </source>
</evidence>
<dbReference type="InterPro" id="IPR009799">
    <property type="entry name" value="EthD_dom"/>
</dbReference>
<gene>
    <name evidence="3" type="ORF">LHYA1_G003301</name>
</gene>
<accession>A0A8H8R4G7</accession>
<dbReference type="GO" id="GO:0016491">
    <property type="term" value="F:oxidoreductase activity"/>
    <property type="evidence" value="ECO:0007669"/>
    <property type="project" value="InterPro"/>
</dbReference>
<evidence type="ECO:0000313" key="4">
    <source>
        <dbReference type="Proteomes" id="UP000431533"/>
    </source>
</evidence>
<comment type="similarity">
    <text evidence="1">Belongs to the tpcK family.</text>
</comment>
<dbReference type="OrthoDB" id="3183782at2759"/>
<feature type="domain" description="EthD" evidence="2">
    <location>
        <begin position="21"/>
        <end position="112"/>
    </location>
</feature>
<sequence length="138" mass="15616">MSATTSTKQVKLTILIKKLDTLSTEEFHHYWRVEHPKAWLSVAIVKANVLKYSQFHVNNPVTEDLKTKGLPMAGYDGGVNIYAGSVEELMAVFQDEEYLRVVVPDEEKFLKRSEGIMMLGWEDVVWVDGKEIPASSDA</sequence>
<dbReference type="AlphaFoldDB" id="A0A8H8R4G7"/>
<dbReference type="RefSeq" id="XP_031007051.1">
    <property type="nucleotide sequence ID" value="XM_031148274.1"/>
</dbReference>
<dbReference type="Proteomes" id="UP000431533">
    <property type="component" value="Unassembled WGS sequence"/>
</dbReference>